<keyword evidence="2" id="KW-0238">DNA-binding</keyword>
<dbReference type="InterPro" id="IPR018060">
    <property type="entry name" value="HTH_AraC"/>
</dbReference>
<protein>
    <submittedName>
        <fullName evidence="6">AraC family transcriptional regulator</fullName>
    </submittedName>
</protein>
<dbReference type="InterPro" id="IPR050204">
    <property type="entry name" value="AraC_XylS_family_regulators"/>
</dbReference>
<feature type="domain" description="HTH araC/xylS-type" evidence="5">
    <location>
        <begin position="180"/>
        <end position="277"/>
    </location>
</feature>
<accession>A0A7X0VX17</accession>
<dbReference type="PROSITE" id="PS01124">
    <property type="entry name" value="HTH_ARAC_FAMILY_2"/>
    <property type="match status" value="1"/>
</dbReference>
<dbReference type="SUPFAM" id="SSF46689">
    <property type="entry name" value="Homeodomain-like"/>
    <property type="match status" value="2"/>
</dbReference>
<dbReference type="InterPro" id="IPR018062">
    <property type="entry name" value="HTH_AraC-typ_CS"/>
</dbReference>
<organism evidence="6 7">
    <name type="scientific">Cohnella zeiphila</name>
    <dbReference type="NCBI Taxonomy" id="2761120"/>
    <lineage>
        <taxon>Bacteria</taxon>
        <taxon>Bacillati</taxon>
        <taxon>Bacillota</taxon>
        <taxon>Bacilli</taxon>
        <taxon>Bacillales</taxon>
        <taxon>Paenibacillaceae</taxon>
        <taxon>Cohnella</taxon>
    </lineage>
</organism>
<keyword evidence="4" id="KW-0804">Transcription</keyword>
<dbReference type="AlphaFoldDB" id="A0A7X0VX17"/>
<evidence type="ECO:0000256" key="3">
    <source>
        <dbReference type="ARBA" id="ARBA00023159"/>
    </source>
</evidence>
<dbReference type="PRINTS" id="PR00032">
    <property type="entry name" value="HTHARAC"/>
</dbReference>
<dbReference type="InterPro" id="IPR020449">
    <property type="entry name" value="Tscrpt_reg_AraC-type_HTH"/>
</dbReference>
<sequence length="288" mass="32143">MGTPTYSVNLNSGGGELTVRTAGFQSVLPGGMLGTYPGPNYRLNFIESGQAEYGGEWGKIGLGEGDCFIVPPSRYIVARTTAPTFFRFVTFEGRAAEAELSRIGFSSALPVFRAMDRTETAMRFEKIHLLLQDKTAHYDFIAEAYLRLLLVGLAGRNDPPEKLAMPLAPLSSNMVNRHIRAVVEWMSACFDLPLTVRELAQKAGYSERYFRKAFRRATGLSPTELLTRIRMDRAMLLLLQPLSVKQIALTVGYRDPLYFSKLFRQRTGLSPSDYREHSKERSAAEAAP</sequence>
<dbReference type="PANTHER" id="PTHR46796">
    <property type="entry name" value="HTH-TYPE TRANSCRIPTIONAL ACTIVATOR RHAS-RELATED"/>
    <property type="match status" value="1"/>
</dbReference>
<evidence type="ECO:0000256" key="2">
    <source>
        <dbReference type="ARBA" id="ARBA00023125"/>
    </source>
</evidence>
<comment type="caution">
    <text evidence="6">The sequence shown here is derived from an EMBL/GenBank/DDBJ whole genome shotgun (WGS) entry which is preliminary data.</text>
</comment>
<keyword evidence="1" id="KW-0805">Transcription regulation</keyword>
<dbReference type="InterPro" id="IPR003313">
    <property type="entry name" value="AraC-bd"/>
</dbReference>
<dbReference type="SUPFAM" id="SSF51215">
    <property type="entry name" value="Regulatory protein AraC"/>
    <property type="match status" value="1"/>
</dbReference>
<name>A0A7X0VX17_9BACL</name>
<gene>
    <name evidence="6" type="ORF">H7C18_21735</name>
</gene>
<dbReference type="GO" id="GO:0003700">
    <property type="term" value="F:DNA-binding transcription factor activity"/>
    <property type="evidence" value="ECO:0007669"/>
    <property type="project" value="InterPro"/>
</dbReference>
<evidence type="ECO:0000313" key="6">
    <source>
        <dbReference type="EMBL" id="MBB6733551.1"/>
    </source>
</evidence>
<keyword evidence="7" id="KW-1185">Reference proteome</keyword>
<reference evidence="6 7" key="1">
    <citation type="submission" date="2020-08" db="EMBL/GenBank/DDBJ databases">
        <title>Cohnella phylogeny.</title>
        <authorList>
            <person name="Dunlap C."/>
        </authorList>
    </citation>
    <scope>NUCLEOTIDE SEQUENCE [LARGE SCALE GENOMIC DNA]</scope>
    <source>
        <strain evidence="6 7">CBP 2801</strain>
    </source>
</reference>
<dbReference type="Pfam" id="PF12833">
    <property type="entry name" value="HTH_18"/>
    <property type="match status" value="1"/>
</dbReference>
<evidence type="ECO:0000256" key="4">
    <source>
        <dbReference type="ARBA" id="ARBA00023163"/>
    </source>
</evidence>
<keyword evidence="3" id="KW-0010">Activator</keyword>
<dbReference type="Pfam" id="PF02311">
    <property type="entry name" value="AraC_binding"/>
    <property type="match status" value="1"/>
</dbReference>
<evidence type="ECO:0000259" key="5">
    <source>
        <dbReference type="PROSITE" id="PS01124"/>
    </source>
</evidence>
<evidence type="ECO:0000256" key="1">
    <source>
        <dbReference type="ARBA" id="ARBA00023015"/>
    </source>
</evidence>
<dbReference type="RefSeq" id="WP_185131217.1">
    <property type="nucleotide sequence ID" value="NZ_JACJVO010000028.1"/>
</dbReference>
<dbReference type="Proteomes" id="UP000564644">
    <property type="component" value="Unassembled WGS sequence"/>
</dbReference>
<dbReference type="EMBL" id="JACJVO010000028">
    <property type="protein sequence ID" value="MBB6733551.1"/>
    <property type="molecule type" value="Genomic_DNA"/>
</dbReference>
<evidence type="ECO:0000313" key="7">
    <source>
        <dbReference type="Proteomes" id="UP000564644"/>
    </source>
</evidence>
<dbReference type="SMART" id="SM00342">
    <property type="entry name" value="HTH_ARAC"/>
    <property type="match status" value="1"/>
</dbReference>
<dbReference type="Gene3D" id="1.10.10.60">
    <property type="entry name" value="Homeodomain-like"/>
    <property type="match status" value="2"/>
</dbReference>
<dbReference type="InterPro" id="IPR009057">
    <property type="entry name" value="Homeodomain-like_sf"/>
</dbReference>
<proteinExistence type="predicted"/>
<dbReference type="PROSITE" id="PS00041">
    <property type="entry name" value="HTH_ARAC_FAMILY_1"/>
    <property type="match status" value="1"/>
</dbReference>
<dbReference type="InterPro" id="IPR037923">
    <property type="entry name" value="HTH-like"/>
</dbReference>
<dbReference type="GO" id="GO:0043565">
    <property type="term" value="F:sequence-specific DNA binding"/>
    <property type="evidence" value="ECO:0007669"/>
    <property type="project" value="InterPro"/>
</dbReference>